<dbReference type="AlphaFoldDB" id="A0A3A8R7C3"/>
<dbReference type="EMBL" id="RAWK01000017">
    <property type="protein sequence ID" value="RKH73162.1"/>
    <property type="molecule type" value="Genomic_DNA"/>
</dbReference>
<dbReference type="SUPFAM" id="SSF158682">
    <property type="entry name" value="TerB-like"/>
    <property type="match status" value="1"/>
</dbReference>
<organism evidence="2 3">
    <name type="scientific">Corallococcus aberystwythensis</name>
    <dbReference type="NCBI Taxonomy" id="2316722"/>
    <lineage>
        <taxon>Bacteria</taxon>
        <taxon>Pseudomonadati</taxon>
        <taxon>Myxococcota</taxon>
        <taxon>Myxococcia</taxon>
        <taxon>Myxococcales</taxon>
        <taxon>Cystobacterineae</taxon>
        <taxon>Myxococcaceae</taxon>
        <taxon>Corallococcus</taxon>
    </lineage>
</organism>
<feature type="compositionally biased region" description="Basic and acidic residues" evidence="1">
    <location>
        <begin position="408"/>
        <end position="418"/>
    </location>
</feature>
<name>A0A3A8R7C3_9BACT</name>
<evidence type="ECO:0000313" key="2">
    <source>
        <dbReference type="EMBL" id="RKH73162.1"/>
    </source>
</evidence>
<comment type="caution">
    <text evidence="2">The sequence shown here is derived from an EMBL/GenBank/DDBJ whole genome shotgun (WGS) entry which is preliminary data.</text>
</comment>
<gene>
    <name evidence="2" type="ORF">D7W81_04585</name>
</gene>
<feature type="compositionally biased region" description="Low complexity" evidence="1">
    <location>
        <begin position="395"/>
        <end position="406"/>
    </location>
</feature>
<sequence length="418" mass="45498">MTDTMELAPRERGEDAALLQRSRQLVGALTHELSPRDVRTGSWFTKLLATYLRHYDAHRLHRAAATKGTGADTTEAIIRRACRAAFLSGAGSGSVTTGITAVSADAGVPGLVVGIPAAGLAVTTEMVVNALINLRMACDLASAFQVRFDPEDPSDFSRLYAIIRGQGEHDEDEEEEDSLGLGRVEHLARAQATHLGEDLGSKLLGESVSRNIVPFLNVVTSSVANWRRTRRLGDAVLGYVRLRRSLEDANAAIRSVAPEAVSLLLESAWFLFVSDGRLREEESAVLAHQLARLPPSRRQETTDRFVEDASAWLKRLRSAPARAREVLMWSLNQLSAADLTVSAPERDLLRKAAEALHTSMDSKHLDTLVRRYRAEGVTHAFAAPARVATQPARKPAGSKGARAPRAAKARETSAHLHH</sequence>
<dbReference type="Proteomes" id="UP000267003">
    <property type="component" value="Unassembled WGS sequence"/>
</dbReference>
<dbReference type="InterPro" id="IPR029024">
    <property type="entry name" value="TerB-like"/>
</dbReference>
<keyword evidence="3" id="KW-1185">Reference proteome</keyword>
<reference evidence="3" key="1">
    <citation type="submission" date="2018-09" db="EMBL/GenBank/DDBJ databases">
        <authorList>
            <person name="Livingstone P.G."/>
            <person name="Whitworth D.E."/>
        </authorList>
    </citation>
    <scope>NUCLEOTIDE SEQUENCE [LARGE SCALE GENOMIC DNA]</scope>
    <source>
        <strain evidence="3">AB050A</strain>
    </source>
</reference>
<proteinExistence type="predicted"/>
<evidence type="ECO:0000256" key="1">
    <source>
        <dbReference type="SAM" id="MobiDB-lite"/>
    </source>
</evidence>
<dbReference type="CDD" id="cd07177">
    <property type="entry name" value="terB_like"/>
    <property type="match status" value="1"/>
</dbReference>
<dbReference type="RefSeq" id="WP_120554081.1">
    <property type="nucleotide sequence ID" value="NZ_RAWK01000017.1"/>
</dbReference>
<protein>
    <submittedName>
        <fullName evidence="2">TerB family tellurite resistance protein</fullName>
    </submittedName>
</protein>
<dbReference type="OrthoDB" id="5524434at2"/>
<accession>A0A3A8R7C3</accession>
<evidence type="ECO:0000313" key="3">
    <source>
        <dbReference type="Proteomes" id="UP000267003"/>
    </source>
</evidence>
<feature type="region of interest" description="Disordered" evidence="1">
    <location>
        <begin position="385"/>
        <end position="418"/>
    </location>
</feature>
<dbReference type="Gene3D" id="1.10.3680.10">
    <property type="entry name" value="TerB-like"/>
    <property type="match status" value="1"/>
</dbReference>